<evidence type="ECO:0000256" key="1">
    <source>
        <dbReference type="ARBA" id="ARBA00004479"/>
    </source>
</evidence>
<protein>
    <recommendedName>
        <fullName evidence="5">Integrin alpha third immunoglobulin-like domain-containing protein</fullName>
    </recommendedName>
</protein>
<accession>A0A401TC10</accession>
<evidence type="ECO:0000256" key="3">
    <source>
        <dbReference type="ARBA" id="ARBA00023136"/>
    </source>
</evidence>
<evidence type="ECO:0000256" key="4">
    <source>
        <dbReference type="ARBA" id="ARBA00023180"/>
    </source>
</evidence>
<feature type="domain" description="Integrin alpha third immunoglobulin-like" evidence="5">
    <location>
        <begin position="85"/>
        <end position="170"/>
    </location>
</feature>
<dbReference type="GO" id="GO:0016020">
    <property type="term" value="C:membrane"/>
    <property type="evidence" value="ECO:0007669"/>
    <property type="project" value="UniProtKB-SubCell"/>
</dbReference>
<dbReference type="GO" id="GO:0007229">
    <property type="term" value="P:integrin-mediated signaling pathway"/>
    <property type="evidence" value="ECO:0007669"/>
    <property type="project" value="UniProtKB-KW"/>
</dbReference>
<dbReference type="InterPro" id="IPR032695">
    <property type="entry name" value="Integrin_dom_sf"/>
</dbReference>
<name>A0A401TC10_CHIPU</name>
<organism evidence="6 7">
    <name type="scientific">Chiloscyllium punctatum</name>
    <name type="common">Brownbanded bambooshark</name>
    <name type="synonym">Hemiscyllium punctatum</name>
    <dbReference type="NCBI Taxonomy" id="137246"/>
    <lineage>
        <taxon>Eukaryota</taxon>
        <taxon>Metazoa</taxon>
        <taxon>Chordata</taxon>
        <taxon>Craniata</taxon>
        <taxon>Vertebrata</taxon>
        <taxon>Chondrichthyes</taxon>
        <taxon>Elasmobranchii</taxon>
        <taxon>Galeomorphii</taxon>
        <taxon>Galeoidea</taxon>
        <taxon>Orectolobiformes</taxon>
        <taxon>Hemiscylliidae</taxon>
        <taxon>Chiloscyllium</taxon>
    </lineage>
</organism>
<dbReference type="Gene3D" id="2.60.40.1530">
    <property type="entry name" value="ntegrin, alpha v. Chain A, domain 4"/>
    <property type="match status" value="1"/>
</dbReference>
<dbReference type="Proteomes" id="UP000287033">
    <property type="component" value="Unassembled WGS sequence"/>
</dbReference>
<evidence type="ECO:0000259" key="5">
    <source>
        <dbReference type="Pfam" id="PF20806"/>
    </source>
</evidence>
<dbReference type="SUPFAM" id="SSF69179">
    <property type="entry name" value="Integrin domains"/>
    <property type="match status" value="1"/>
</dbReference>
<dbReference type="InterPro" id="IPR048286">
    <property type="entry name" value="Integrin_alpha_Ig-like_3"/>
</dbReference>
<keyword evidence="7" id="KW-1185">Reference proteome</keyword>
<comment type="subcellular location">
    <subcellularLocation>
        <location evidence="1">Membrane</location>
        <topology evidence="1">Single-pass type I membrane protein</topology>
    </subcellularLocation>
</comment>
<dbReference type="Pfam" id="PF20806">
    <property type="entry name" value="Integrin_A_Ig_3"/>
    <property type="match status" value="1"/>
</dbReference>
<keyword evidence="2" id="KW-0401">Integrin</keyword>
<keyword evidence="4" id="KW-0325">Glycoprotein</keyword>
<reference evidence="6 7" key="1">
    <citation type="journal article" date="2018" name="Nat. Ecol. Evol.">
        <title>Shark genomes provide insights into elasmobranch evolution and the origin of vertebrates.</title>
        <authorList>
            <person name="Hara Y"/>
            <person name="Yamaguchi K"/>
            <person name="Onimaru K"/>
            <person name="Kadota M"/>
            <person name="Koyanagi M"/>
            <person name="Keeley SD"/>
            <person name="Tatsumi K"/>
            <person name="Tanaka K"/>
            <person name="Motone F"/>
            <person name="Kageyama Y"/>
            <person name="Nozu R"/>
            <person name="Adachi N"/>
            <person name="Nishimura O"/>
            <person name="Nakagawa R"/>
            <person name="Tanegashima C"/>
            <person name="Kiyatake I"/>
            <person name="Matsumoto R"/>
            <person name="Murakumo K"/>
            <person name="Nishida K"/>
            <person name="Terakita A"/>
            <person name="Kuratani S"/>
            <person name="Sato K"/>
            <person name="Hyodo S Kuraku.S."/>
        </authorList>
    </citation>
    <scope>NUCLEOTIDE SEQUENCE [LARGE SCALE GENOMIC DNA]</scope>
</reference>
<evidence type="ECO:0000313" key="7">
    <source>
        <dbReference type="Proteomes" id="UP000287033"/>
    </source>
</evidence>
<keyword evidence="3" id="KW-0472">Membrane</keyword>
<dbReference type="EMBL" id="BEZZ01032787">
    <property type="protein sequence ID" value="GCC40157.1"/>
    <property type="molecule type" value="Genomic_DNA"/>
</dbReference>
<dbReference type="OrthoDB" id="5317514at2759"/>
<evidence type="ECO:0000313" key="6">
    <source>
        <dbReference type="EMBL" id="GCC40157.1"/>
    </source>
</evidence>
<dbReference type="AlphaFoldDB" id="A0A401TC10"/>
<proteinExistence type="predicted"/>
<sequence>MVPLVGTPESLGHCWADKQTNLFGARELWAELPLESIVIFPVFVCSKNLNNSRSDMVPYKLEVEVEAHISTRGWFSLVRSSAPIPKEVLFATSSLKPEKEPITEEDVGPPVKYVFEVSNNGPSSISHSILHVTCPVSYQNERLLYLTEYKTVGPVLNCTVSSSLNPLQLK</sequence>
<gene>
    <name evidence="6" type="ORF">chiPu_0024104</name>
</gene>
<feature type="non-terminal residue" evidence="6">
    <location>
        <position position="170"/>
    </location>
</feature>
<comment type="caution">
    <text evidence="6">The sequence shown here is derived from an EMBL/GenBank/DDBJ whole genome shotgun (WGS) entry which is preliminary data.</text>
</comment>
<evidence type="ECO:0000256" key="2">
    <source>
        <dbReference type="ARBA" id="ARBA00023037"/>
    </source>
</evidence>
<dbReference type="STRING" id="137246.A0A401TC10"/>